<dbReference type="Proteomes" id="UP000515220">
    <property type="component" value="Chromosome"/>
</dbReference>
<dbReference type="AlphaFoldDB" id="A0A6S6PN76"/>
<dbReference type="EMBL" id="AP023326">
    <property type="protein sequence ID" value="BCI68141.1"/>
    <property type="molecule type" value="Genomic_DNA"/>
</dbReference>
<evidence type="ECO:0000313" key="1">
    <source>
        <dbReference type="EMBL" id="BCI68141.1"/>
    </source>
</evidence>
<proteinExistence type="predicted"/>
<sequence>MRHNVSLGKLAFRAGTILKFLKETKVEIDFLISRAIGTDLTRSAHNCLMRLVLLPDLRCFLSVFR</sequence>
<accession>A0A6S6PN76</accession>
<organism evidence="1 2">
    <name type="scientific">Acetobacter aceti</name>
    <dbReference type="NCBI Taxonomy" id="435"/>
    <lineage>
        <taxon>Bacteria</taxon>
        <taxon>Pseudomonadati</taxon>
        <taxon>Pseudomonadota</taxon>
        <taxon>Alphaproteobacteria</taxon>
        <taxon>Acetobacterales</taxon>
        <taxon>Acetobacteraceae</taxon>
        <taxon>Acetobacter</taxon>
        <taxon>Acetobacter subgen. Acetobacter</taxon>
    </lineage>
</organism>
<name>A0A6S6PN76_ACEAC</name>
<evidence type="ECO:0000313" key="2">
    <source>
        <dbReference type="Proteomes" id="UP000515220"/>
    </source>
</evidence>
<reference evidence="1 2" key="1">
    <citation type="submission" date="2020-07" db="EMBL/GenBank/DDBJ databases">
        <title>Complete Genome Sequence of an acetic acid bacterium, Acetobacter aceti JCM20276.</title>
        <authorList>
            <person name="Hirose Y."/>
            <person name="Mihara H."/>
        </authorList>
    </citation>
    <scope>NUCLEOTIDE SEQUENCE [LARGE SCALE GENOMIC DNA]</scope>
    <source>
        <strain evidence="1 2">JCM20276</strain>
    </source>
</reference>
<gene>
    <name evidence="1" type="ORF">AAJCM20276_27650</name>
</gene>
<protein>
    <submittedName>
        <fullName evidence="1">Uncharacterized protein</fullName>
    </submittedName>
</protein>